<dbReference type="EMBL" id="CAJOBC010001409">
    <property type="protein sequence ID" value="CAF3676923.1"/>
    <property type="molecule type" value="Genomic_DNA"/>
</dbReference>
<evidence type="ECO:0000313" key="5">
    <source>
        <dbReference type="EMBL" id="CAF3676923.1"/>
    </source>
</evidence>
<gene>
    <name evidence="3" type="ORF">GPM918_LOCUS8224</name>
    <name evidence="2" type="ORF">OVA965_LOCUS3813</name>
    <name evidence="5" type="ORF">SRO942_LOCUS8224</name>
    <name evidence="4" type="ORF">TMI583_LOCUS3811</name>
</gene>
<keyword evidence="1" id="KW-0812">Transmembrane</keyword>
<organism evidence="3 6">
    <name type="scientific">Didymodactylos carnosus</name>
    <dbReference type="NCBI Taxonomy" id="1234261"/>
    <lineage>
        <taxon>Eukaryota</taxon>
        <taxon>Metazoa</taxon>
        <taxon>Spiralia</taxon>
        <taxon>Gnathifera</taxon>
        <taxon>Rotifera</taxon>
        <taxon>Eurotatoria</taxon>
        <taxon>Bdelloidea</taxon>
        <taxon>Philodinida</taxon>
        <taxon>Philodinidae</taxon>
        <taxon>Didymodactylos</taxon>
    </lineage>
</organism>
<dbReference type="Proteomes" id="UP000681722">
    <property type="component" value="Unassembled WGS sequence"/>
</dbReference>
<feature type="transmembrane region" description="Helical" evidence="1">
    <location>
        <begin position="112"/>
        <end position="137"/>
    </location>
</feature>
<dbReference type="EMBL" id="CAJOBA010000950">
    <property type="protein sequence ID" value="CAF3566958.1"/>
    <property type="molecule type" value="Genomic_DNA"/>
</dbReference>
<reference evidence="3" key="1">
    <citation type="submission" date="2021-02" db="EMBL/GenBank/DDBJ databases">
        <authorList>
            <person name="Nowell W R."/>
        </authorList>
    </citation>
    <scope>NUCLEOTIDE SEQUENCE</scope>
</reference>
<dbReference type="Proteomes" id="UP000677228">
    <property type="component" value="Unassembled WGS sequence"/>
</dbReference>
<keyword evidence="1" id="KW-0472">Membrane</keyword>
<dbReference type="Proteomes" id="UP000682733">
    <property type="component" value="Unassembled WGS sequence"/>
</dbReference>
<evidence type="ECO:0000313" key="6">
    <source>
        <dbReference type="Proteomes" id="UP000663829"/>
    </source>
</evidence>
<name>A0A813Z4X2_9BILA</name>
<keyword evidence="1" id="KW-1133">Transmembrane helix</keyword>
<evidence type="ECO:0000313" key="2">
    <source>
        <dbReference type="EMBL" id="CAF0784860.1"/>
    </source>
</evidence>
<protein>
    <recommendedName>
        <fullName evidence="7">Transmembrane protein</fullName>
    </recommendedName>
</protein>
<sequence length="303" mass="35839">MTTQSTSLINIVENDYHEGDVTPKDINIELQQPETPSLEEHPTTFSNLKNPSPKDILNRLIISYEYRDHTFCMDLSYCTLIIMILCALCMMLYWIFENRCKNIEKSVYCDFTIIWEVIGIISVILIPVSLIVMGIAWSRYAFKDKYVKLRNCTETCISLKLEKNQWLRYVEHIYDSNRTKTPKYVQGYCSLFTRRREKQQLLQHDHGYIILCPNGSFIIDEMFCMEHTHSIIQAELVFVEPDYVLKLFLNERRCLKCLSNRPKVFAIDLFLPPQYQNQQKLEEIGQILKLPILNTNVLEQHRY</sequence>
<evidence type="ECO:0008006" key="7">
    <source>
        <dbReference type="Google" id="ProtNLM"/>
    </source>
</evidence>
<dbReference type="EMBL" id="CAJNOQ010001409">
    <property type="protein sequence ID" value="CAF0893008.1"/>
    <property type="molecule type" value="Genomic_DNA"/>
</dbReference>
<evidence type="ECO:0000256" key="1">
    <source>
        <dbReference type="SAM" id="Phobius"/>
    </source>
</evidence>
<dbReference type="AlphaFoldDB" id="A0A813Z4X2"/>
<evidence type="ECO:0000313" key="4">
    <source>
        <dbReference type="EMBL" id="CAF3566958.1"/>
    </source>
</evidence>
<proteinExistence type="predicted"/>
<dbReference type="Proteomes" id="UP000663829">
    <property type="component" value="Unassembled WGS sequence"/>
</dbReference>
<dbReference type="EMBL" id="CAJNOK010000950">
    <property type="protein sequence ID" value="CAF0784860.1"/>
    <property type="molecule type" value="Genomic_DNA"/>
</dbReference>
<comment type="caution">
    <text evidence="3">The sequence shown here is derived from an EMBL/GenBank/DDBJ whole genome shotgun (WGS) entry which is preliminary data.</text>
</comment>
<dbReference type="OrthoDB" id="10012238at2759"/>
<keyword evidence="6" id="KW-1185">Reference proteome</keyword>
<accession>A0A813Z4X2</accession>
<feature type="transmembrane region" description="Helical" evidence="1">
    <location>
        <begin position="75"/>
        <end position="96"/>
    </location>
</feature>
<evidence type="ECO:0000313" key="3">
    <source>
        <dbReference type="EMBL" id="CAF0893008.1"/>
    </source>
</evidence>